<organism evidence="4">
    <name type="scientific">uncultured Pleomorphomonas sp</name>
    <dbReference type="NCBI Taxonomy" id="442121"/>
    <lineage>
        <taxon>Bacteria</taxon>
        <taxon>Pseudomonadati</taxon>
        <taxon>Pseudomonadota</taxon>
        <taxon>Alphaproteobacteria</taxon>
        <taxon>Hyphomicrobiales</taxon>
        <taxon>Pleomorphomonadaceae</taxon>
        <taxon>Pleomorphomonas</taxon>
        <taxon>environmental samples</taxon>
    </lineage>
</organism>
<evidence type="ECO:0000256" key="1">
    <source>
        <dbReference type="ARBA" id="ARBA00022741"/>
    </source>
</evidence>
<dbReference type="PANTHER" id="PTHR43788:SF6">
    <property type="entry name" value="DNA HELICASE B"/>
    <property type="match status" value="1"/>
</dbReference>
<protein>
    <submittedName>
        <fullName evidence="4">PIF1 helicase</fullName>
    </submittedName>
</protein>
<dbReference type="GO" id="GO:0003678">
    <property type="term" value="F:DNA helicase activity"/>
    <property type="evidence" value="ECO:0007669"/>
    <property type="project" value="UniProtKB-ARBA"/>
</dbReference>
<dbReference type="GO" id="GO:0005524">
    <property type="term" value="F:ATP binding"/>
    <property type="evidence" value="ECO:0007669"/>
    <property type="project" value="UniProtKB-KW"/>
</dbReference>
<feature type="domain" description="UvrD-like helicase C-terminal" evidence="3">
    <location>
        <begin position="319"/>
        <end position="366"/>
    </location>
</feature>
<keyword evidence="2" id="KW-0067">ATP-binding</keyword>
<sequence length="372" mass="41447">MTAWSPQQNEALSTAGAWMRMKYSPTFYLAGYAGTGKTTLAMHLAEHARGEVAFAAFTGKASRVMRNKGCADAKTIHSLIYNAETNIETGEVTLTLKSRAELDNYSLVIVDEVSMVNEELGKDLLSFGIPVLVLGDPAQLPPPNGAGYFTRRDPDYMLTEVHRQAADSPVLKLATAIRQGEWNRAEVDGPNLSVVRKSGFDRSVATNADIVLVGRNDTRRCFNDWIRKKAGIAAGAMPQKGEPVICLKNDRQVRINNGDLFRVEAVKSKRGKTIRLELFDAETGAQRSVTVPREFFLNDAKAAEMPYRDLMNKQQFTFGYAITCHKSQGSQWPHVCVFDESEAFREDGQRWLYTAVTRASEKLTLVLREKRS</sequence>
<dbReference type="AlphaFoldDB" id="A0A212LQE6"/>
<evidence type="ECO:0000259" key="3">
    <source>
        <dbReference type="Pfam" id="PF13538"/>
    </source>
</evidence>
<evidence type="ECO:0000313" key="4">
    <source>
        <dbReference type="EMBL" id="SCM79808.1"/>
    </source>
</evidence>
<dbReference type="Gene3D" id="3.40.50.300">
    <property type="entry name" value="P-loop containing nucleotide triphosphate hydrolases"/>
    <property type="match status" value="2"/>
</dbReference>
<dbReference type="Pfam" id="PF13538">
    <property type="entry name" value="UvrD_C_2"/>
    <property type="match status" value="1"/>
</dbReference>
<dbReference type="Pfam" id="PF13604">
    <property type="entry name" value="AAA_30"/>
    <property type="match status" value="1"/>
</dbReference>
<dbReference type="EMBL" id="FMJD01000013">
    <property type="protein sequence ID" value="SCM79808.1"/>
    <property type="molecule type" value="Genomic_DNA"/>
</dbReference>
<accession>A0A212LQE6</accession>
<dbReference type="PANTHER" id="PTHR43788">
    <property type="entry name" value="DNA2/NAM7 HELICASE FAMILY MEMBER"/>
    <property type="match status" value="1"/>
</dbReference>
<dbReference type="InterPro" id="IPR050534">
    <property type="entry name" value="Coronavir_polyprotein_1ab"/>
</dbReference>
<dbReference type="InterPro" id="IPR027417">
    <property type="entry name" value="P-loop_NTPase"/>
</dbReference>
<keyword evidence="4" id="KW-0347">Helicase</keyword>
<keyword evidence="1" id="KW-0547">Nucleotide-binding</keyword>
<reference evidence="4" key="1">
    <citation type="submission" date="2016-08" db="EMBL/GenBank/DDBJ databases">
        <authorList>
            <person name="Seilhamer J.J."/>
        </authorList>
    </citation>
    <scope>NUCLEOTIDE SEQUENCE</scope>
    <source>
        <strain evidence="4">86</strain>
    </source>
</reference>
<dbReference type="RefSeq" id="WP_288198758.1">
    <property type="nucleotide sequence ID" value="NZ_LT608334.1"/>
</dbReference>
<dbReference type="SUPFAM" id="SSF52540">
    <property type="entry name" value="P-loop containing nucleoside triphosphate hydrolases"/>
    <property type="match status" value="1"/>
</dbReference>
<dbReference type="CDD" id="cd18809">
    <property type="entry name" value="SF1_C_RecD"/>
    <property type="match status" value="1"/>
</dbReference>
<dbReference type="InterPro" id="IPR027785">
    <property type="entry name" value="UvrD-like_helicase_C"/>
</dbReference>
<proteinExistence type="predicted"/>
<keyword evidence="4" id="KW-0378">Hydrolase</keyword>
<evidence type="ECO:0000256" key="2">
    <source>
        <dbReference type="ARBA" id="ARBA00022840"/>
    </source>
</evidence>
<name>A0A212LQE6_9HYPH</name>
<gene>
    <name evidence="4" type="ORF">KL86PLE_90650</name>
</gene>
<dbReference type="Gene3D" id="2.30.30.940">
    <property type="match status" value="1"/>
</dbReference>